<keyword evidence="6" id="KW-1185">Reference proteome</keyword>
<comment type="caution">
    <text evidence="5">The sequence shown here is derived from an EMBL/GenBank/DDBJ whole genome shotgun (WGS) entry which is preliminary data.</text>
</comment>
<name>A0A4V2T578_9FIRM</name>
<protein>
    <submittedName>
        <fullName evidence="5">Histidine triad (HIT) family protein</fullName>
    </submittedName>
</protein>
<reference evidence="5 6" key="1">
    <citation type="submission" date="2019-03" db="EMBL/GenBank/DDBJ databases">
        <title>Genomic Encyclopedia of Type Strains, Phase IV (KMG-IV): sequencing the most valuable type-strain genomes for metagenomic binning, comparative biology and taxonomic classification.</title>
        <authorList>
            <person name="Goeker M."/>
        </authorList>
    </citation>
    <scope>NUCLEOTIDE SEQUENCE [LARGE SCALE GENOMIC DNA]</scope>
    <source>
        <strain evidence="5 6">DSM 100013</strain>
    </source>
</reference>
<gene>
    <name evidence="5" type="ORF">EDD79_1001233</name>
</gene>
<evidence type="ECO:0000256" key="1">
    <source>
        <dbReference type="PIRSR" id="PIRSR601310-1"/>
    </source>
</evidence>
<feature type="domain" description="HIT" evidence="4">
    <location>
        <begin position="5"/>
        <end position="115"/>
    </location>
</feature>
<dbReference type="AlphaFoldDB" id="A0A4V2T578"/>
<dbReference type="Gene3D" id="3.30.428.10">
    <property type="entry name" value="HIT-like"/>
    <property type="match status" value="1"/>
</dbReference>
<feature type="active site" description="Tele-AMP-histidine intermediate" evidence="1">
    <location>
        <position position="101"/>
    </location>
</feature>
<sequence>MSDCLFCKIVNKEIPATIVYEDNYVVAFNDISPQAPKHVLVIPKKHIASFDHLTEEDNKEIIPYVFTAINKIAKDLDISEEGYRVVNNCGKMGGQTVGHIHFHLLGGRQLMWPPG</sequence>
<evidence type="ECO:0000256" key="2">
    <source>
        <dbReference type="PIRSR" id="PIRSR601310-3"/>
    </source>
</evidence>
<dbReference type="Pfam" id="PF01230">
    <property type="entry name" value="HIT"/>
    <property type="match status" value="1"/>
</dbReference>
<dbReference type="InterPro" id="IPR011146">
    <property type="entry name" value="HIT-like"/>
</dbReference>
<dbReference type="RefSeq" id="WP_132847305.1">
    <property type="nucleotide sequence ID" value="NZ_CP058648.1"/>
</dbReference>
<feature type="short sequence motif" description="Histidine triad motif" evidence="2 3">
    <location>
        <begin position="99"/>
        <end position="103"/>
    </location>
</feature>
<evidence type="ECO:0000259" key="4">
    <source>
        <dbReference type="PROSITE" id="PS51084"/>
    </source>
</evidence>
<evidence type="ECO:0000313" key="5">
    <source>
        <dbReference type="EMBL" id="TCQ08144.1"/>
    </source>
</evidence>
<dbReference type="InterPro" id="IPR001310">
    <property type="entry name" value="Histidine_triad_HIT"/>
</dbReference>
<dbReference type="CDD" id="cd01276">
    <property type="entry name" value="PKCI_related"/>
    <property type="match status" value="1"/>
</dbReference>
<proteinExistence type="predicted"/>
<evidence type="ECO:0000313" key="6">
    <source>
        <dbReference type="Proteomes" id="UP000295504"/>
    </source>
</evidence>
<dbReference type="OrthoDB" id="9784774at2"/>
<dbReference type="EMBL" id="SLYC01000001">
    <property type="protein sequence ID" value="TCQ08144.1"/>
    <property type="molecule type" value="Genomic_DNA"/>
</dbReference>
<organism evidence="5 6">
    <name type="scientific">Serpentinicella alkaliphila</name>
    <dbReference type="NCBI Taxonomy" id="1734049"/>
    <lineage>
        <taxon>Bacteria</taxon>
        <taxon>Bacillati</taxon>
        <taxon>Bacillota</taxon>
        <taxon>Clostridia</taxon>
        <taxon>Peptostreptococcales</taxon>
        <taxon>Natronincolaceae</taxon>
        <taxon>Serpentinicella</taxon>
    </lineage>
</organism>
<dbReference type="PROSITE" id="PS00892">
    <property type="entry name" value="HIT_1"/>
    <property type="match status" value="1"/>
</dbReference>
<dbReference type="Proteomes" id="UP000295504">
    <property type="component" value="Unassembled WGS sequence"/>
</dbReference>
<dbReference type="SUPFAM" id="SSF54197">
    <property type="entry name" value="HIT-like"/>
    <property type="match status" value="1"/>
</dbReference>
<dbReference type="PRINTS" id="PR00332">
    <property type="entry name" value="HISTRIAD"/>
</dbReference>
<dbReference type="PANTHER" id="PTHR23089">
    <property type="entry name" value="HISTIDINE TRIAD HIT PROTEIN"/>
    <property type="match status" value="1"/>
</dbReference>
<dbReference type="InterPro" id="IPR019808">
    <property type="entry name" value="Histidine_triad_CS"/>
</dbReference>
<accession>A0A4V2T578</accession>
<dbReference type="GO" id="GO:0003824">
    <property type="term" value="F:catalytic activity"/>
    <property type="evidence" value="ECO:0007669"/>
    <property type="project" value="InterPro"/>
</dbReference>
<dbReference type="InterPro" id="IPR036265">
    <property type="entry name" value="HIT-like_sf"/>
</dbReference>
<evidence type="ECO:0000256" key="3">
    <source>
        <dbReference type="PROSITE-ProRule" id="PRU00464"/>
    </source>
</evidence>
<dbReference type="PROSITE" id="PS51084">
    <property type="entry name" value="HIT_2"/>
    <property type="match status" value="1"/>
</dbReference>